<evidence type="ECO:0000256" key="3">
    <source>
        <dbReference type="ARBA" id="ARBA00022692"/>
    </source>
</evidence>
<dbReference type="Pfam" id="PF02653">
    <property type="entry name" value="BPD_transp_2"/>
    <property type="match status" value="1"/>
</dbReference>
<evidence type="ECO:0000256" key="5">
    <source>
        <dbReference type="ARBA" id="ARBA00023136"/>
    </source>
</evidence>
<feature type="transmembrane region" description="Helical" evidence="6">
    <location>
        <begin position="169"/>
        <end position="191"/>
    </location>
</feature>
<dbReference type="PANTHER" id="PTHR32196">
    <property type="entry name" value="ABC TRANSPORTER PERMEASE PROTEIN YPHD-RELATED-RELATED"/>
    <property type="match status" value="1"/>
</dbReference>
<organism evidence="7 8">
    <name type="scientific">Thermoanaerobacter pentosaceus</name>
    <dbReference type="NCBI Taxonomy" id="694059"/>
    <lineage>
        <taxon>Bacteria</taxon>
        <taxon>Bacillati</taxon>
        <taxon>Bacillota</taxon>
        <taxon>Clostridia</taxon>
        <taxon>Thermoanaerobacterales</taxon>
        <taxon>Thermoanaerobacteraceae</taxon>
        <taxon>Thermoanaerobacter</taxon>
    </lineage>
</organism>
<evidence type="ECO:0000256" key="1">
    <source>
        <dbReference type="ARBA" id="ARBA00004651"/>
    </source>
</evidence>
<gene>
    <name evidence="7" type="ORF">J2S24_000893</name>
</gene>
<feature type="transmembrane region" description="Helical" evidence="6">
    <location>
        <begin position="131"/>
        <end position="149"/>
    </location>
</feature>
<feature type="transmembrane region" description="Helical" evidence="6">
    <location>
        <begin position="223"/>
        <end position="245"/>
    </location>
</feature>
<sequence>MMENSHKIKKKSYDLKKLFAIREMSIVLIIFILIILMSIFIPDFMTASNISTTLVGLSMDGIIAVGMTMVLVLGGIDLSVGSVMALSNVIAGILMSSGFNAWLSVLIAIIVSIIAGGLVGALITKINLNPFITTLSMMSIARGIAYVFTEGSPVSLGTISKSFDSLGQGQIFGIPNPVIILFVLVIVFDYLMRNSATFRQIYYVGSNEKAAYLSGINVNKVKLFVYILSALLSGIAGIITLSRFGVATPTVGTGAELRAIAGAVIGGASLSGGVGTIWGALLGILLVGLVNNALILLNVSVYWQSLVTGIVLLSAVVIDVYAHAKKQ</sequence>
<dbReference type="Proteomes" id="UP001223886">
    <property type="component" value="Unassembled WGS sequence"/>
</dbReference>
<evidence type="ECO:0000313" key="7">
    <source>
        <dbReference type="EMBL" id="MDP9750425.1"/>
    </source>
</evidence>
<evidence type="ECO:0000256" key="4">
    <source>
        <dbReference type="ARBA" id="ARBA00022989"/>
    </source>
</evidence>
<comment type="caution">
    <text evidence="7">The sequence shown here is derived from an EMBL/GenBank/DDBJ whole genome shotgun (WGS) entry which is preliminary data.</text>
</comment>
<keyword evidence="8" id="KW-1185">Reference proteome</keyword>
<protein>
    <submittedName>
        <fullName evidence="7">Ribose transport system permease protein</fullName>
    </submittedName>
</protein>
<proteinExistence type="predicted"/>
<feature type="transmembrane region" description="Helical" evidence="6">
    <location>
        <begin position="101"/>
        <end position="124"/>
    </location>
</feature>
<reference evidence="7 8" key="1">
    <citation type="submission" date="2023-07" db="EMBL/GenBank/DDBJ databases">
        <title>Genomic Encyclopedia of Type Strains, Phase IV (KMG-IV): sequencing the most valuable type-strain genomes for metagenomic binning, comparative biology and taxonomic classification.</title>
        <authorList>
            <person name="Goeker M."/>
        </authorList>
    </citation>
    <scope>NUCLEOTIDE SEQUENCE [LARGE SCALE GENOMIC DNA]</scope>
    <source>
        <strain evidence="7 8">DSM 25963</strain>
    </source>
</reference>
<name>A0ABT9M2Z3_9THEO</name>
<evidence type="ECO:0000256" key="6">
    <source>
        <dbReference type="SAM" id="Phobius"/>
    </source>
</evidence>
<dbReference type="RefSeq" id="WP_038002069.1">
    <property type="nucleotide sequence ID" value="NZ_JAURUP010000007.1"/>
</dbReference>
<feature type="transmembrane region" description="Helical" evidence="6">
    <location>
        <begin position="53"/>
        <end position="73"/>
    </location>
</feature>
<accession>A0ABT9M2Z3</accession>
<evidence type="ECO:0000256" key="2">
    <source>
        <dbReference type="ARBA" id="ARBA00022475"/>
    </source>
</evidence>
<feature type="transmembrane region" description="Helical" evidence="6">
    <location>
        <begin position="301"/>
        <end position="322"/>
    </location>
</feature>
<dbReference type="InterPro" id="IPR001851">
    <property type="entry name" value="ABC_transp_permease"/>
</dbReference>
<dbReference type="CDD" id="cd06579">
    <property type="entry name" value="TM_PBP1_transp_AraH_like"/>
    <property type="match status" value="1"/>
</dbReference>
<keyword evidence="4 6" id="KW-1133">Transmembrane helix</keyword>
<dbReference type="EMBL" id="JAURUP010000007">
    <property type="protein sequence ID" value="MDP9750425.1"/>
    <property type="molecule type" value="Genomic_DNA"/>
</dbReference>
<feature type="transmembrane region" description="Helical" evidence="6">
    <location>
        <begin position="21"/>
        <end position="41"/>
    </location>
</feature>
<evidence type="ECO:0000313" key="8">
    <source>
        <dbReference type="Proteomes" id="UP001223886"/>
    </source>
</evidence>
<keyword evidence="3 6" id="KW-0812">Transmembrane</keyword>
<feature type="transmembrane region" description="Helical" evidence="6">
    <location>
        <begin position="277"/>
        <end position="295"/>
    </location>
</feature>
<keyword evidence="5 6" id="KW-0472">Membrane</keyword>
<keyword evidence="2" id="KW-1003">Cell membrane</keyword>
<comment type="subcellular location">
    <subcellularLocation>
        <location evidence="1">Cell membrane</location>
        <topology evidence="1">Multi-pass membrane protein</topology>
    </subcellularLocation>
</comment>